<accession>A0ABN6TIW7</accession>
<proteinExistence type="predicted"/>
<dbReference type="EMBL" id="AP026966">
    <property type="protein sequence ID" value="BDT61040.1"/>
    <property type="molecule type" value="Genomic_DNA"/>
</dbReference>
<name>A0ABN6TIW7_9BURK</name>
<organism evidence="1 2">
    <name type="scientific">Massilia varians</name>
    <dbReference type="NCBI Taxonomy" id="457921"/>
    <lineage>
        <taxon>Bacteria</taxon>
        <taxon>Pseudomonadati</taxon>
        <taxon>Pseudomonadota</taxon>
        <taxon>Betaproteobacteria</taxon>
        <taxon>Burkholderiales</taxon>
        <taxon>Oxalobacteraceae</taxon>
        <taxon>Telluria group</taxon>
        <taxon>Massilia</taxon>
    </lineage>
</organism>
<sequence length="83" mass="9048">MSRVIFWLLLIGLVVLAIRAKLKGLGARRQPPPHQAPPRQAPVGEIETMTQCAHCGIHFPASEAVHADGHDYCSPGHVRLPPQ</sequence>
<evidence type="ECO:0000313" key="2">
    <source>
        <dbReference type="Proteomes" id="UP001163336"/>
    </source>
</evidence>
<dbReference type="Proteomes" id="UP001163336">
    <property type="component" value="Chromosome"/>
</dbReference>
<evidence type="ECO:0008006" key="3">
    <source>
        <dbReference type="Google" id="ProtNLM"/>
    </source>
</evidence>
<keyword evidence="2" id="KW-1185">Reference proteome</keyword>
<evidence type="ECO:0000313" key="1">
    <source>
        <dbReference type="EMBL" id="BDT61040.1"/>
    </source>
</evidence>
<gene>
    <name evidence="1" type="ORF">MasN3_45340</name>
</gene>
<dbReference type="RefSeq" id="WP_281910494.1">
    <property type="nucleotide sequence ID" value="NZ_AP026966.1"/>
</dbReference>
<dbReference type="NCBIfam" id="NF041023">
    <property type="entry name" value="PP0621_fam"/>
    <property type="match status" value="1"/>
</dbReference>
<reference evidence="1" key="1">
    <citation type="submission" date="2022-11" db="EMBL/GenBank/DDBJ databases">
        <title>Isolation and characterization of PLA-degrading bacterium Massilia sp. from Antarctic soil.</title>
        <authorList>
            <person name="Sato K."/>
            <person name="Gomez-Fuentes C."/>
            <person name="Ahmad S.A."/>
            <person name="Zulkharnain A."/>
        </authorList>
    </citation>
    <scope>NUCLEOTIDE SEQUENCE</scope>
    <source>
        <strain evidence="1">N-3</strain>
    </source>
</reference>
<dbReference type="InterPro" id="IPR049708">
    <property type="entry name" value="PP0621-like"/>
</dbReference>
<protein>
    <recommendedName>
        <fullName evidence="3">C2H2-type domain-containing protein</fullName>
    </recommendedName>
</protein>